<evidence type="ECO:0000259" key="23">
    <source>
        <dbReference type="Pfam" id="PF18198"/>
    </source>
</evidence>
<dbReference type="Pfam" id="PF12781">
    <property type="entry name" value="AAA_9"/>
    <property type="match status" value="1"/>
</dbReference>
<dbReference type="SUPFAM" id="SSF52540">
    <property type="entry name" value="P-loop containing nucleoside triphosphate hydrolases"/>
    <property type="match status" value="2"/>
</dbReference>
<feature type="domain" description="Dynein heavy chain region D6 P-loop" evidence="15">
    <location>
        <begin position="3506"/>
        <end position="3620"/>
    </location>
</feature>
<dbReference type="InterPro" id="IPR041589">
    <property type="entry name" value="DNAH3_AAA_lid_1"/>
</dbReference>
<accession>A0ABP0H6G9</accession>
<evidence type="ECO:0000259" key="15">
    <source>
        <dbReference type="Pfam" id="PF03028"/>
    </source>
</evidence>
<evidence type="ECO:0000256" key="11">
    <source>
        <dbReference type="ARBA" id="ARBA00023212"/>
    </source>
</evidence>
<dbReference type="Gene3D" id="3.10.490.20">
    <property type="match status" value="1"/>
</dbReference>
<comment type="subcellular location">
    <subcellularLocation>
        <location evidence="1">Cytoplasm</location>
        <location evidence="1">Cytoskeleton</location>
        <location evidence="1">Cilium axoneme</location>
    </subcellularLocation>
</comment>
<dbReference type="InterPro" id="IPR004273">
    <property type="entry name" value="Dynein_heavy_D6_P-loop"/>
</dbReference>
<evidence type="ECO:0000256" key="3">
    <source>
        <dbReference type="ARBA" id="ARBA00022490"/>
    </source>
</evidence>
<dbReference type="Pfam" id="PF03028">
    <property type="entry name" value="Dynein_heavy"/>
    <property type="match status" value="1"/>
</dbReference>
<feature type="domain" description="Dynein heavy chain coiled coil stalk" evidence="18">
    <location>
        <begin position="2658"/>
        <end position="3001"/>
    </location>
</feature>
<dbReference type="InterPro" id="IPR035699">
    <property type="entry name" value="AAA_6"/>
</dbReference>
<dbReference type="InterPro" id="IPR026983">
    <property type="entry name" value="DHC"/>
</dbReference>
<feature type="region of interest" description="Disordered" evidence="14">
    <location>
        <begin position="433"/>
        <end position="457"/>
    </location>
</feature>
<name>A0ABP0H6G9_9DINO</name>
<dbReference type="Pfam" id="PF12774">
    <property type="entry name" value="AAA_6"/>
    <property type="match status" value="1"/>
</dbReference>
<dbReference type="InterPro" id="IPR043157">
    <property type="entry name" value="Dynein_AAA1S"/>
</dbReference>
<dbReference type="Pfam" id="PF12777">
    <property type="entry name" value="MT"/>
    <property type="match status" value="1"/>
</dbReference>
<dbReference type="Pfam" id="PF17857">
    <property type="entry name" value="AAA_lid_1"/>
    <property type="match status" value="1"/>
</dbReference>
<evidence type="ECO:0000313" key="25">
    <source>
        <dbReference type="EMBL" id="CAK8985672.1"/>
    </source>
</evidence>
<feature type="domain" description="Dynein heavy chain linker" evidence="16">
    <location>
        <begin position="832"/>
        <end position="1237"/>
    </location>
</feature>
<evidence type="ECO:0000259" key="20">
    <source>
        <dbReference type="Pfam" id="PF12781"/>
    </source>
</evidence>
<dbReference type="Gene3D" id="1.20.920.30">
    <property type="match status" value="1"/>
</dbReference>
<dbReference type="Gene3D" id="1.10.8.710">
    <property type="match status" value="1"/>
</dbReference>
<evidence type="ECO:0000256" key="9">
    <source>
        <dbReference type="ARBA" id="ARBA00023069"/>
    </source>
</evidence>
<dbReference type="Pfam" id="PF08393">
    <property type="entry name" value="DHC_N2"/>
    <property type="match status" value="1"/>
</dbReference>
<dbReference type="Gene3D" id="1.20.140.100">
    <property type="entry name" value="Dynein heavy chain, N-terminal domain 2"/>
    <property type="match status" value="1"/>
</dbReference>
<dbReference type="InterPro" id="IPR024743">
    <property type="entry name" value="Dynein_HC_stalk"/>
</dbReference>
<dbReference type="Pfam" id="PF18198">
    <property type="entry name" value="AAA_lid_11"/>
    <property type="match status" value="1"/>
</dbReference>
<evidence type="ECO:0000259" key="19">
    <source>
        <dbReference type="Pfam" id="PF12780"/>
    </source>
</evidence>
<evidence type="ECO:0000256" key="10">
    <source>
        <dbReference type="ARBA" id="ARBA00023175"/>
    </source>
</evidence>
<evidence type="ECO:0000256" key="1">
    <source>
        <dbReference type="ARBA" id="ARBA00004430"/>
    </source>
</evidence>
<dbReference type="Gene3D" id="1.10.8.720">
    <property type="entry name" value="Region D6 of dynein motor"/>
    <property type="match status" value="1"/>
</dbReference>
<evidence type="ECO:0000259" key="21">
    <source>
        <dbReference type="Pfam" id="PF17852"/>
    </source>
</evidence>
<dbReference type="PANTHER" id="PTHR22878">
    <property type="entry name" value="DYNEIN HEAVY CHAIN 6, AXONEMAL-LIKE-RELATED"/>
    <property type="match status" value="1"/>
</dbReference>
<feature type="coiled-coil region" evidence="13">
    <location>
        <begin position="3198"/>
        <end position="3225"/>
    </location>
</feature>
<evidence type="ECO:0000259" key="24">
    <source>
        <dbReference type="Pfam" id="PF18199"/>
    </source>
</evidence>
<dbReference type="Pfam" id="PF12780">
    <property type="entry name" value="AAA_8"/>
    <property type="match status" value="1"/>
</dbReference>
<proteinExistence type="inferred from homology"/>
<dbReference type="Pfam" id="PF18199">
    <property type="entry name" value="Dynein_C"/>
    <property type="match status" value="1"/>
</dbReference>
<keyword evidence="4" id="KW-0493">Microtubule</keyword>
<feature type="region of interest" description="Disordered" evidence="14">
    <location>
        <begin position="24"/>
        <end position="71"/>
    </location>
</feature>
<evidence type="ECO:0000256" key="13">
    <source>
        <dbReference type="SAM" id="Coils"/>
    </source>
</evidence>
<feature type="domain" description="Dynein heavy chain C-terminal" evidence="24">
    <location>
        <begin position="3800"/>
        <end position="4080"/>
    </location>
</feature>
<keyword evidence="11" id="KW-0206">Cytoskeleton</keyword>
<evidence type="ECO:0000256" key="4">
    <source>
        <dbReference type="ARBA" id="ARBA00022701"/>
    </source>
</evidence>
<dbReference type="PANTHER" id="PTHR22878:SF68">
    <property type="entry name" value="DYNEIN HEAVY CHAIN 6, AXONEMAL-LIKE"/>
    <property type="match status" value="1"/>
</dbReference>
<evidence type="ECO:0000259" key="16">
    <source>
        <dbReference type="Pfam" id="PF08393"/>
    </source>
</evidence>
<dbReference type="Pfam" id="PF12775">
    <property type="entry name" value="AAA_7"/>
    <property type="match status" value="1"/>
</dbReference>
<evidence type="ECO:0000256" key="12">
    <source>
        <dbReference type="ARBA" id="ARBA00023273"/>
    </source>
</evidence>
<feature type="compositionally biased region" description="Acidic residues" evidence="14">
    <location>
        <begin position="359"/>
        <end position="369"/>
    </location>
</feature>
<dbReference type="Gene3D" id="6.10.140.1060">
    <property type="match status" value="1"/>
</dbReference>
<feature type="domain" description="Dynein heavy chain AAA 5 extension" evidence="21">
    <location>
        <begin position="1903"/>
        <end position="2045"/>
    </location>
</feature>
<dbReference type="InterPro" id="IPR027417">
    <property type="entry name" value="P-loop_NTPase"/>
</dbReference>
<evidence type="ECO:0000259" key="22">
    <source>
        <dbReference type="Pfam" id="PF17857"/>
    </source>
</evidence>
<gene>
    <name evidence="25" type="ORF">CCMP2556_LOCUS220</name>
</gene>
<dbReference type="InterPro" id="IPR042228">
    <property type="entry name" value="Dynein_linker_3"/>
</dbReference>
<comment type="caution">
    <text evidence="25">The sequence shown here is derived from an EMBL/GenBank/DDBJ whole genome shotgun (WGS) entry which is preliminary data.</text>
</comment>
<keyword evidence="7" id="KW-0243">Dynein</keyword>
<dbReference type="InterPro" id="IPR043160">
    <property type="entry name" value="Dynein_C_barrel"/>
</dbReference>
<feature type="domain" description="Dynein heavy chain 3 AAA+ lid" evidence="22">
    <location>
        <begin position="2287"/>
        <end position="2364"/>
    </location>
</feature>
<keyword evidence="9" id="KW-0969">Cilium</keyword>
<keyword evidence="3" id="KW-0963">Cytoplasm</keyword>
<feature type="domain" description="Dynein heavy chain AAA lid" evidence="23">
    <location>
        <begin position="3652"/>
        <end position="3793"/>
    </location>
</feature>
<dbReference type="InterPro" id="IPR041228">
    <property type="entry name" value="Dynein_C"/>
</dbReference>
<dbReference type="Gene3D" id="3.20.180.20">
    <property type="entry name" value="Dynein heavy chain, N-terminal domain 2"/>
    <property type="match status" value="1"/>
</dbReference>
<protein>
    <recommendedName>
        <fullName evidence="27">Dynein heavy chain</fullName>
    </recommendedName>
</protein>
<dbReference type="Gene3D" id="1.20.58.1120">
    <property type="match status" value="1"/>
</dbReference>
<dbReference type="Gene3D" id="1.10.8.1220">
    <property type="match status" value="1"/>
</dbReference>
<dbReference type="InterPro" id="IPR013602">
    <property type="entry name" value="Dynein_heavy_linker"/>
</dbReference>
<keyword evidence="26" id="KW-1185">Reference proteome</keyword>
<evidence type="ECO:0000256" key="7">
    <source>
        <dbReference type="ARBA" id="ARBA00023017"/>
    </source>
</evidence>
<comment type="similarity">
    <text evidence="2">Belongs to the dynein heavy chain family.</text>
</comment>
<evidence type="ECO:0008006" key="27">
    <source>
        <dbReference type="Google" id="ProtNLM"/>
    </source>
</evidence>
<evidence type="ECO:0000256" key="8">
    <source>
        <dbReference type="ARBA" id="ARBA00023054"/>
    </source>
</evidence>
<evidence type="ECO:0000256" key="2">
    <source>
        <dbReference type="ARBA" id="ARBA00008887"/>
    </source>
</evidence>
<feature type="coiled-coil region" evidence="13">
    <location>
        <begin position="783"/>
        <end position="817"/>
    </location>
</feature>
<evidence type="ECO:0000313" key="26">
    <source>
        <dbReference type="Proteomes" id="UP001642484"/>
    </source>
</evidence>
<keyword evidence="8 13" id="KW-0175">Coiled coil</keyword>
<dbReference type="Pfam" id="PF17852">
    <property type="entry name" value="Dynein_AAA_lid"/>
    <property type="match status" value="1"/>
</dbReference>
<evidence type="ECO:0000256" key="5">
    <source>
        <dbReference type="ARBA" id="ARBA00022741"/>
    </source>
</evidence>
<dbReference type="Gene3D" id="1.20.920.20">
    <property type="match status" value="1"/>
</dbReference>
<dbReference type="Gene3D" id="1.10.287.2620">
    <property type="match status" value="1"/>
</dbReference>
<evidence type="ECO:0000256" key="6">
    <source>
        <dbReference type="ARBA" id="ARBA00022840"/>
    </source>
</evidence>
<feature type="region of interest" description="Disordered" evidence="14">
    <location>
        <begin position="352"/>
        <end position="378"/>
    </location>
</feature>
<keyword evidence="10" id="KW-0505">Motor protein</keyword>
<feature type="domain" description="Dynein heavy chain AAA module D4" evidence="19">
    <location>
        <begin position="2445"/>
        <end position="2643"/>
    </location>
</feature>
<reference evidence="25 26" key="1">
    <citation type="submission" date="2024-02" db="EMBL/GenBank/DDBJ databases">
        <authorList>
            <person name="Chen Y."/>
            <person name="Shah S."/>
            <person name="Dougan E. K."/>
            <person name="Thang M."/>
            <person name="Chan C."/>
        </authorList>
    </citation>
    <scope>NUCLEOTIDE SEQUENCE [LARGE SCALE GENOMIC DNA]</scope>
</reference>
<keyword evidence="5" id="KW-0547">Nucleotide-binding</keyword>
<dbReference type="Gene3D" id="3.40.50.300">
    <property type="entry name" value="P-loop containing nucleotide triphosphate hydrolases"/>
    <property type="match status" value="6"/>
</dbReference>
<evidence type="ECO:0000259" key="18">
    <source>
        <dbReference type="Pfam" id="PF12777"/>
    </source>
</evidence>
<dbReference type="InterPro" id="IPR041658">
    <property type="entry name" value="AAA_lid_11"/>
</dbReference>
<feature type="coiled-coil region" evidence="13">
    <location>
        <begin position="2879"/>
        <end position="2934"/>
    </location>
</feature>
<dbReference type="InterPro" id="IPR024317">
    <property type="entry name" value="Dynein_heavy_chain_D4_dom"/>
</dbReference>
<keyword evidence="6" id="KW-0067">ATP-binding</keyword>
<evidence type="ECO:0000256" key="14">
    <source>
        <dbReference type="SAM" id="MobiDB-lite"/>
    </source>
</evidence>
<dbReference type="InterPro" id="IPR035706">
    <property type="entry name" value="AAA_9"/>
</dbReference>
<dbReference type="Gene3D" id="1.20.1270.280">
    <property type="match status" value="1"/>
</dbReference>
<dbReference type="InterPro" id="IPR042222">
    <property type="entry name" value="Dynein_2_N"/>
</dbReference>
<evidence type="ECO:0000259" key="17">
    <source>
        <dbReference type="Pfam" id="PF12774"/>
    </source>
</evidence>
<feature type="compositionally biased region" description="Basic and acidic residues" evidence="14">
    <location>
        <begin position="441"/>
        <end position="455"/>
    </location>
</feature>
<dbReference type="Proteomes" id="UP001642484">
    <property type="component" value="Unassembled WGS sequence"/>
</dbReference>
<feature type="domain" description="Dynein heavy chain ATP-binding dynein motor region" evidence="20">
    <location>
        <begin position="3030"/>
        <end position="3250"/>
    </location>
</feature>
<feature type="domain" description="Dynein heavy chain hydrolytic ATP-binding dynein motor region" evidence="17">
    <location>
        <begin position="1377"/>
        <end position="1703"/>
    </location>
</feature>
<sequence>MAGRSSSGAGEVDLASRLYRQGAEQAGLPRLVSTSRQPQIGGSIESQGGGASTRSVRRGPRGGSEVLVPHTNYRPITLPSLEAVPSAPQLGKSRQIIGTRHASVPASYVGPQNIPGAKSGPQADSVQEAAAVQEGAAGGTEVLKVDPSDPSWISPADFVEFILNHESLTEEFCYMNRSGPYEFEIVPFSKINPNDYMTISIRGVTHYSNGELDYQDLADWQRDQDMYRKIIEIPFFKKYQRWKLFSVWKSAMRNQRVQKCSRTLNAHLFALDTTLCESLLRCRKECVKISSWNLLEVNPMTVYQVEEFEDQQRQKRKQMASDLQEVWTRIKDELLQSCTNSLQDFLKKNGFGQRGANEEEKEEGDEGDQDGGMSYTERATTRTQCRKLTKFIRMVQFLFNDAVAQMVVSTTTSKFLETLENFVEDVQTQEAAAQPLALENDVEKPSEEKKEESKSTRKPNFNVECLLQRGALIFKPTGRKIWEALESSLRDALRAVSGCPAFLQVEDFNAFTAPLAELGDALPLEEQQHDLFSLVAQDPKHKELLSTITARYDWLFDKVNTYASRFEEFVEMYAENSALTDCSVTFADASLDDFRAALAKYQKQKEDIRSMGRTKDIGIFRLDCQEMQRTLLPSPTGCFDLLAQYIPELAMSRNAELSSEIQAANDRLKEYPNNVDEYVEFNVHLAKIDASLPLLEKRFLEVQEMAEIIREFGIRIDSDTRKAFNDLASAKNQLIAQVTTGKERAEVDVAHFSKALDVEIPELRKTVGEQQQRLEAPDLSDTSKMAAENRKEVLALLEELQENVNVAVEEAAKFNRYQEVLKLEPTPFEDVEELKASFQIRAKLWRGIDAWEELSAEWNNCSFGTVDVDTITKKVAEYNKVAVQSVKAMPENQVPQIWGESVTQFKNTLPVVVALRNKALKPRHWEVITSMIGQELDLEDEEFTLGGLLAMGVDQHMEAIMDVSGKATAEQGLEEMLDKVKKTWEDLELVINPYKDSKDVFVLGSIEDITVALEDSLVTISTIAGSRYVGPIRAEVEQWQKDLLLFQETLDEWLNVQRNWMYLESIFNAGDIKKQLPGESAKFQEIDVQWRQIMKETYEYAVALKAATKPGRLELFKKASETLDQIQKQLEDYLLSKCVAFPRFFFLSNDELLEILSQAKRPQAVQPHLRKCFDNLVKLKFGDGANSTDIHAMISGEGEEIPFYKMLKARNGVEKWLSAEGGVEEYMVKTMRAEVKKGWETYALESDRKEWVRKQYCQVMITVGSIYWTLETEEVLTASDGNKVQLMGKWYQKNKTQLEGLTELIRDKLNKLQRKGVVALVTQDVHNRDIIQDLFDNKITSMQNFKWQQQLRYYWDAKLDGDHGDCCIRQVDAFIMYGHEYMGALSRLVITPLTDRCWMTITGALHIKLGAAPAGPAGTGKTESTKDLAKGLARQCVVFNCSDQINYQMMGKLYSGVVSAGAWTCLDEFNRISIEVLSVVAQQVLEIRQALLQDLTEFVFESRQLKVKNTCGIFITMNPGYAGRTELPDNLKVLFRPVAMMVPDYTLIAEIMLFAEGFGKAKVLSGKFTNLYKLSSEQLSKQDHYDFGMRAVKSVLVMAGSLKRADPDEDENILLIRAMRDSNVPKFLSDDLPLFFAIVNDLFPGIEVPYYDYGALQVEIERGLQKQSLQVHDKLVTKTIQLFETFMVRFGVMLVGPTLGGKSVDYKTLAIVAALVSGDDSCSLHKVVHLQQNAVETLLDALTQLREDNSPDERYQKTKYTCFNPKGITMGELYGENNELTQEWTDGLGSRIMRGYQTEESPDYKWTVFDGPVDAIWIENMNTVLDDNMTLCLANGERIKLNWTMRMLFEVEDLRVASPATVSRCGMVYLTPSDLGWEPFVRTWLSSLPDQPFSEKAKDMIWSYFDTHVQRGLDFLRKNGLEPVGTQDTQLVISLCRLFQSVMNEEAATGNSCASKDAQVAEGESVLVPRKISTLEAAEFEKFLQPCFCFAFTWTIGGSCDAKTRGMFAREIENWFPNVSMPRGGGPYDGFINFYEGPKWKSWTDIVPKFVFQDGVSYFQLLVPNPDTVRFSYIMDRMMTTQNSVFLTGNSGVGKSVNVVALLEKMKEIASVVPVYMTFSAQTKAYETQINIESKLERWRKTLLGAPVNKTNVILIDDVNMPLVEEYGAQPPIELLRQFQDQRGFFDRKKHEWKDIENTTLLLCAAPPGGGRNQMTARFTRHSQVVCMPPTSEEAMSTIFGSIISGFLGRFKSEVQGLANASVQATIDIYNKWGIPVQNPRRCGDELLPTPTRPHYTFNLRDVSKVFQGLLMVKAMHVPNAEAFTRLWYHELSRVFCDRLINKSDKEWFYKAAAEQLKSRFRVMDTDPEIWTSLMWCNFLRPVESRVYEEAKDKTKVQKVLEDANDDYNLSHTAQMNLVFFQEQWTLELRQDLLLGENQREVVAVLTAGYGIDAFREDEKKFLISAGAGAAKATMFLLSDTQIINETFLEDINNILNAGEVPNLFPNDEIDRVIADTRPRAKECGQSEAKDAVWQFFVESVRENLHIVKGLGWAYEVFLPDTDTTQIQKWKGHLIEKALLGVSARQLSGMQGISDEVRDSVAKACCFVHQEVIRTSAIFEDRLRRKVYVTPKSYLDLISLYLEMIQEKKDEKDVSLKRLQTGVDKIDEANSFVNNLQEELTKLAPVIAEKIKEADELVPVVTEEQKKAEVIKEKVSSEEATGMRSPMTMVVVRKQADEVKAIADDAQKDLDIAMPALESALKSLDSLDKKDIQEIKSFAKPPPLVMMTMEAVNVLLQEKPDWDTAKKVLNRSTFLQDLKTFDKDVEPDNIPEKVLKQLTKYVTKPEYTVEAVGNQSKAAKSLCMWTYAMDTYSKVAKEVEPKKQKVAELNEKLAKANAELQAKQDNLRDVEAQVAALQKKLNDTISEKDRLVAESQLTKERLGRADILTVGLKDEGVRWRETVSTIRQDIINLTGDVFLSAASISYYGPFTGVYRNDIVDAWLKELKNLQIPSGDSFDLREVMGNPVEIREWNLQGLPADAVSINNGVMVMRGKRWPLMIDPQSQGNKWIKKKEGKDLKTLKMTNPKMLLILEGCIRTGAPMLMEDIEETLDPALEPVLLKAVYEDNNRLQIKLGDSEVDYDKNFLFYMTTKMPNPHYFPEVCIKVTVINFTVTFEGLEEQLLNEVVSKEIPETLQRRVELMLQLADDKKVLKQLEDKILKLLSESSGNILDDQVLISTLGESKETSTAVNQRVKAAEEAAVEPPGRFQTVATRGSILYFVIADLANINPMYQFSLFYFVRLFKNCMDKAAKSDDIDIRMTNLSNQILNGIFQNVCRGLFEDNKLTCSFLIATALQRHAGEISPTEWSLLLRGVGLLDMSAKPPNPDTDFFTDKMWDFALCTARCQQVYAIQQYSFDRCPDLCEHITENLEDWKDWVRTPGRITSSLVDTNENSQLHYFHYLLLLKGLAQEKLLVAIQEHTRRCLGEDFIIFPTATVAELYADSTRSTPIVFVLSTGADPTSMLLRFAQEVDMASTMGVISLGQGQGPKAKTMVVEARKKGTWVLLQNCHLYKTFMPELEKMCEELEEPSMTHKDFRLFLTSMPAAYFPVPVLQNGIKLTTEPPKGLRANVMRSFLPMSDEQLNDSAKTKEWRRLQFGLKFFHAVIQERRKFGPLGWNIRYEFNDSDLETSTTITHNMLELDGAIPWDTLLFVIGHINYGGRVTDDNDRKCLLAILEKYVTPKILEPDYKFSDSGTYRCPDNSDVADIEQFRKFVASFPITEQPEVFGMHDNANISFMSQEAEKVLSVVLSIQPREAGGSGGKSSEEMVLEIASDQELRLPDKLSTENAHADSFAMSEETGLMTSLGTCLSQEMSRFNRLLSQMSLTLKQLQKVMTGELDDMFNAELNNLVPGIWTKDGIGDWIDGGIPIAYWISSFYFPQGFLTSVLQGYSRSNMIPVDQLSFEFVMQDTSDPHELEGAPEEGIYIHGLFMDGAAWSYDDMAIDDQEFGTMFVKSPIINFIPWKAELVWEKYRCPIYKTSIRAGTLSTTGHSTNFVLAIEVETLMDPSYWTLKGAAMLTMLND</sequence>
<dbReference type="EMBL" id="CAXAMN010000002">
    <property type="protein sequence ID" value="CAK8985672.1"/>
    <property type="molecule type" value="Genomic_DNA"/>
</dbReference>
<dbReference type="InterPro" id="IPR042219">
    <property type="entry name" value="AAA_lid_11_sf"/>
</dbReference>
<organism evidence="25 26">
    <name type="scientific">Durusdinium trenchii</name>
    <dbReference type="NCBI Taxonomy" id="1381693"/>
    <lineage>
        <taxon>Eukaryota</taxon>
        <taxon>Sar</taxon>
        <taxon>Alveolata</taxon>
        <taxon>Dinophyceae</taxon>
        <taxon>Suessiales</taxon>
        <taxon>Symbiodiniaceae</taxon>
        <taxon>Durusdinium</taxon>
    </lineage>
</organism>
<dbReference type="InterPro" id="IPR041466">
    <property type="entry name" value="Dynein_AAA5_ext"/>
</dbReference>
<keyword evidence="12" id="KW-0966">Cell projection</keyword>